<protein>
    <submittedName>
        <fullName evidence="2">Uncharacterized protein</fullName>
    </submittedName>
</protein>
<gene>
    <name evidence="2" type="ORF">LSALG_LOCUS34147</name>
</gene>
<reference evidence="2" key="1">
    <citation type="submission" date="2023-04" db="EMBL/GenBank/DDBJ databases">
        <authorList>
            <person name="Vijverberg K."/>
            <person name="Xiong W."/>
            <person name="Schranz E."/>
        </authorList>
    </citation>
    <scope>NUCLEOTIDE SEQUENCE</scope>
</reference>
<evidence type="ECO:0000313" key="3">
    <source>
        <dbReference type="Proteomes" id="UP001177003"/>
    </source>
</evidence>
<evidence type="ECO:0000256" key="1">
    <source>
        <dbReference type="SAM" id="MobiDB-lite"/>
    </source>
</evidence>
<accession>A0AA36EGF3</accession>
<dbReference type="Proteomes" id="UP001177003">
    <property type="component" value="Chromosome 7"/>
</dbReference>
<sequence length="180" mass="20675">MEGPYGKYSDLRCNDFQKGELDCKLRTCFEEIWDRWVGKSSSPLCPLHHRCRRCCKNRRTTTLFFHLPAAPFLRVPIRQDRRVQPTSLPPLDPSTAPVVAPEDEDDVDRGREGVLPLLLPSFVVASIMSRIDVGGCQSLWPLLCRCYYHRALCCSCYRAMNATRWVTAFGPRARLGYCYI</sequence>
<organism evidence="2 3">
    <name type="scientific">Lactuca saligna</name>
    <name type="common">Willowleaf lettuce</name>
    <dbReference type="NCBI Taxonomy" id="75948"/>
    <lineage>
        <taxon>Eukaryota</taxon>
        <taxon>Viridiplantae</taxon>
        <taxon>Streptophyta</taxon>
        <taxon>Embryophyta</taxon>
        <taxon>Tracheophyta</taxon>
        <taxon>Spermatophyta</taxon>
        <taxon>Magnoliopsida</taxon>
        <taxon>eudicotyledons</taxon>
        <taxon>Gunneridae</taxon>
        <taxon>Pentapetalae</taxon>
        <taxon>asterids</taxon>
        <taxon>campanulids</taxon>
        <taxon>Asterales</taxon>
        <taxon>Asteraceae</taxon>
        <taxon>Cichorioideae</taxon>
        <taxon>Cichorieae</taxon>
        <taxon>Lactucinae</taxon>
        <taxon>Lactuca</taxon>
    </lineage>
</organism>
<dbReference type="AlphaFoldDB" id="A0AA36EGF3"/>
<evidence type="ECO:0000313" key="2">
    <source>
        <dbReference type="EMBL" id="CAI9295194.1"/>
    </source>
</evidence>
<keyword evidence="3" id="KW-1185">Reference proteome</keyword>
<dbReference type="EMBL" id="OX465083">
    <property type="protein sequence ID" value="CAI9295194.1"/>
    <property type="molecule type" value="Genomic_DNA"/>
</dbReference>
<proteinExistence type="predicted"/>
<feature type="region of interest" description="Disordered" evidence="1">
    <location>
        <begin position="83"/>
        <end position="103"/>
    </location>
</feature>
<name>A0AA36EGF3_LACSI</name>